<dbReference type="RefSeq" id="WP_086502312.1">
    <property type="nucleotide sequence ID" value="NZ_MSSV01000015.1"/>
</dbReference>
<dbReference type="EMBL" id="QKZU01000011">
    <property type="protein sequence ID" value="PZX53908.1"/>
    <property type="molecule type" value="Genomic_DNA"/>
</dbReference>
<organism evidence="1 3">
    <name type="scientific">Algoriphagus ratkowskyi</name>
    <dbReference type="NCBI Taxonomy" id="57028"/>
    <lineage>
        <taxon>Bacteria</taxon>
        <taxon>Pseudomonadati</taxon>
        <taxon>Bacteroidota</taxon>
        <taxon>Cytophagia</taxon>
        <taxon>Cytophagales</taxon>
        <taxon>Cyclobacteriaceae</taxon>
        <taxon>Algoriphagus</taxon>
    </lineage>
</organism>
<evidence type="ECO:0000313" key="1">
    <source>
        <dbReference type="EMBL" id="PZX53908.1"/>
    </source>
</evidence>
<dbReference type="Proteomes" id="UP000249115">
    <property type="component" value="Unassembled WGS sequence"/>
</dbReference>
<sequence length="96" mass="10908">MKENENQLLEKLLAGLEDAGVSPIPDRRFLLQRICDKIEKRELAAGQSDKKIIDAIPDNYSPVCFAKGDEVQADYLSEEEILRKIEGYIDRLISSK</sequence>
<proteinExistence type="predicted"/>
<evidence type="ECO:0000313" key="3">
    <source>
        <dbReference type="Proteomes" id="UP000249115"/>
    </source>
</evidence>
<dbReference type="EMBL" id="VORV01000010">
    <property type="protein sequence ID" value="TXD76689.1"/>
    <property type="molecule type" value="Genomic_DNA"/>
</dbReference>
<evidence type="ECO:0000313" key="4">
    <source>
        <dbReference type="Proteomes" id="UP000321927"/>
    </source>
</evidence>
<protein>
    <submittedName>
        <fullName evidence="1">Uncharacterized protein</fullName>
    </submittedName>
</protein>
<dbReference type="AlphaFoldDB" id="A0A2W7QZF8"/>
<accession>A0A2W7QZF8</accession>
<dbReference type="Proteomes" id="UP000321927">
    <property type="component" value="Unassembled WGS sequence"/>
</dbReference>
<reference evidence="2 4" key="2">
    <citation type="submission" date="2019-08" db="EMBL/GenBank/DDBJ databases">
        <title>Genome of Algoriphagus ratkowskyi IC026.</title>
        <authorList>
            <person name="Bowman J.P."/>
        </authorList>
    </citation>
    <scope>NUCLEOTIDE SEQUENCE [LARGE SCALE GENOMIC DNA]</scope>
    <source>
        <strain evidence="2 4">IC026</strain>
    </source>
</reference>
<gene>
    <name evidence="2" type="ORF">ESW18_15110</name>
    <name evidence="1" type="ORF">LV84_03016</name>
</gene>
<name>A0A2W7QZF8_9BACT</name>
<reference evidence="1 3" key="1">
    <citation type="submission" date="2018-06" db="EMBL/GenBank/DDBJ databases">
        <title>Genomic Encyclopedia of Archaeal and Bacterial Type Strains, Phase II (KMG-II): from individual species to whole genera.</title>
        <authorList>
            <person name="Goeker M."/>
        </authorList>
    </citation>
    <scope>NUCLEOTIDE SEQUENCE [LARGE SCALE GENOMIC DNA]</scope>
    <source>
        <strain evidence="1 3">DSM 22686</strain>
    </source>
</reference>
<comment type="caution">
    <text evidence="1">The sequence shown here is derived from an EMBL/GenBank/DDBJ whole genome shotgun (WGS) entry which is preliminary data.</text>
</comment>
<evidence type="ECO:0000313" key="2">
    <source>
        <dbReference type="EMBL" id="TXD76689.1"/>
    </source>
</evidence>
<keyword evidence="4" id="KW-1185">Reference proteome</keyword>
<dbReference type="OrthoDB" id="826338at2"/>